<name>A0A7S0FDG3_9DINO</name>
<reference evidence="2" key="1">
    <citation type="submission" date="2021-01" db="EMBL/GenBank/DDBJ databases">
        <authorList>
            <person name="Corre E."/>
            <person name="Pelletier E."/>
            <person name="Niang G."/>
            <person name="Scheremetjew M."/>
            <person name="Finn R."/>
            <person name="Kale V."/>
            <person name="Holt S."/>
            <person name="Cochrane G."/>
            <person name="Meng A."/>
            <person name="Brown T."/>
            <person name="Cohen L."/>
        </authorList>
    </citation>
    <scope>NUCLEOTIDE SEQUENCE</scope>
    <source>
        <strain evidence="2">Pbaha01</strain>
    </source>
</reference>
<evidence type="ECO:0000259" key="1">
    <source>
        <dbReference type="Pfam" id="PF01755"/>
    </source>
</evidence>
<evidence type="ECO:0000313" key="2">
    <source>
        <dbReference type="EMBL" id="CAD8353744.1"/>
    </source>
</evidence>
<sequence length="318" mass="35583">MEDFGRTSSSELSGLDAIYVTHYTPYASRRKYMEATLHTLGLQAKFVTGWDRETFSDEDVACMYPSNKLFARVAMSRRFDVSWYTLGELSLAMKHAAAWYDAVQRGHRNILVLEDDAIFQEGFKAELAKLLSNRSLMGDYDVLFLGSYVAEEQAGMLRKPVVERDGGSKGAVGYLVSQKGARFLMEHMPITGPADHMISNYGWYPNPPPQRYTRRPWLIWQGSRDMNWIRTTEGFSSHKGAEYVVTDDMEHCQGCRCPVQVSLVSSHIVQGLLAPPLPARLQGATLLRASAAAAARELALDAGSEADTEAARRLCQQR</sequence>
<dbReference type="Pfam" id="PF01755">
    <property type="entry name" value="Glyco_transf_25"/>
    <property type="match status" value="1"/>
</dbReference>
<organism evidence="2">
    <name type="scientific">Pyrodinium bahamense</name>
    <dbReference type="NCBI Taxonomy" id="73915"/>
    <lineage>
        <taxon>Eukaryota</taxon>
        <taxon>Sar</taxon>
        <taxon>Alveolata</taxon>
        <taxon>Dinophyceae</taxon>
        <taxon>Gonyaulacales</taxon>
        <taxon>Pyrocystaceae</taxon>
        <taxon>Pyrodinium</taxon>
    </lineage>
</organism>
<dbReference type="CDD" id="cd06532">
    <property type="entry name" value="Glyco_transf_25"/>
    <property type="match status" value="1"/>
</dbReference>
<gene>
    <name evidence="2" type="ORF">PBAH0796_LOCUS9111</name>
</gene>
<protein>
    <recommendedName>
        <fullName evidence="1">Glycosyl transferase family 25 domain-containing protein</fullName>
    </recommendedName>
</protein>
<dbReference type="EMBL" id="HBEG01014983">
    <property type="protein sequence ID" value="CAD8353744.1"/>
    <property type="molecule type" value="Transcribed_RNA"/>
</dbReference>
<dbReference type="InterPro" id="IPR002654">
    <property type="entry name" value="Glyco_trans_25"/>
</dbReference>
<dbReference type="AlphaFoldDB" id="A0A7S0FDG3"/>
<accession>A0A7S0FDG3</accession>
<feature type="domain" description="Glycosyl transferase family 25" evidence="1">
    <location>
        <begin position="20"/>
        <end position="197"/>
    </location>
</feature>
<proteinExistence type="predicted"/>